<name>A0A6J7IPI8_9ZZZZ</name>
<reference evidence="2" key="1">
    <citation type="submission" date="2020-05" db="EMBL/GenBank/DDBJ databases">
        <authorList>
            <person name="Chiriac C."/>
            <person name="Salcher M."/>
            <person name="Ghai R."/>
            <person name="Kavagutti S V."/>
        </authorList>
    </citation>
    <scope>NUCLEOTIDE SEQUENCE</scope>
</reference>
<sequence length="33" mass="3401">MTTKSFFMGASVEVHPHGFHCPAGAIPASAGTR</sequence>
<proteinExistence type="predicted"/>
<dbReference type="EMBL" id="CAFBNC010000028">
    <property type="protein sequence ID" value="CAB4932750.1"/>
    <property type="molecule type" value="Genomic_DNA"/>
</dbReference>
<dbReference type="EMBL" id="CAEMXZ010000083">
    <property type="protein sequence ID" value="CAB4323908.1"/>
    <property type="molecule type" value="Genomic_DNA"/>
</dbReference>
<protein>
    <submittedName>
        <fullName evidence="2">Unannotated protein</fullName>
    </submittedName>
</protein>
<gene>
    <name evidence="1" type="ORF">UFOPK1392_01670</name>
    <name evidence="2" type="ORF">UFOPK3733_00772</name>
</gene>
<accession>A0A6J7IPI8</accession>
<evidence type="ECO:0000313" key="2">
    <source>
        <dbReference type="EMBL" id="CAB4932750.1"/>
    </source>
</evidence>
<organism evidence="2">
    <name type="scientific">freshwater metagenome</name>
    <dbReference type="NCBI Taxonomy" id="449393"/>
    <lineage>
        <taxon>unclassified sequences</taxon>
        <taxon>metagenomes</taxon>
        <taxon>ecological metagenomes</taxon>
    </lineage>
</organism>
<dbReference type="AlphaFoldDB" id="A0A6J7IPI8"/>
<evidence type="ECO:0000313" key="1">
    <source>
        <dbReference type="EMBL" id="CAB4323908.1"/>
    </source>
</evidence>